<name>A0ABQ1X294_9BACT</name>
<proteinExistence type="predicted"/>
<sequence>MQRCSDTLFLVLTTLSILTLLPDQKRWGFAQMGTAQGPLRQVPGLQFQKLLGSGAGGFGALPNLWRYGLMAVWESAEAAACFFAEHPLWQQYQQRTSEIWTAELAPLKSHGLWDGVNPFAYPTQAPEATTGPVAVLTRASIRLHKTPRFWRYVAPTSATVAHAPGVRAAIGLGELPVVRQATFSLWESAQAMQDYAYRSDKHKQVIKLTRQENWYGEELFARFRVLRTEGTWDGRAL</sequence>
<evidence type="ECO:0008006" key="3">
    <source>
        <dbReference type="Google" id="ProtNLM"/>
    </source>
</evidence>
<evidence type="ECO:0000313" key="1">
    <source>
        <dbReference type="EMBL" id="GGG53682.1"/>
    </source>
</evidence>
<reference evidence="2" key="1">
    <citation type="journal article" date="2019" name="Int. J. Syst. Evol. Microbiol.">
        <title>The Global Catalogue of Microorganisms (GCM) 10K type strain sequencing project: providing services to taxonomists for standard genome sequencing and annotation.</title>
        <authorList>
            <consortium name="The Broad Institute Genomics Platform"/>
            <consortium name="The Broad Institute Genome Sequencing Center for Infectious Disease"/>
            <person name="Wu L."/>
            <person name="Ma J."/>
        </authorList>
    </citation>
    <scope>NUCLEOTIDE SEQUENCE [LARGE SCALE GENOMIC DNA]</scope>
    <source>
        <strain evidence="2">CGMCC 1.12990</strain>
    </source>
</reference>
<evidence type="ECO:0000313" key="2">
    <source>
        <dbReference type="Proteomes" id="UP000601361"/>
    </source>
</evidence>
<dbReference type="CDD" id="cd21650">
    <property type="entry name" value="CrtA-like"/>
    <property type="match status" value="1"/>
</dbReference>
<organism evidence="1 2">
    <name type="scientific">Hymenobacter glacieicola</name>
    <dbReference type="NCBI Taxonomy" id="1562124"/>
    <lineage>
        <taxon>Bacteria</taxon>
        <taxon>Pseudomonadati</taxon>
        <taxon>Bacteroidota</taxon>
        <taxon>Cytophagia</taxon>
        <taxon>Cytophagales</taxon>
        <taxon>Hymenobacteraceae</taxon>
        <taxon>Hymenobacter</taxon>
    </lineage>
</organism>
<dbReference type="EMBL" id="BMGS01000009">
    <property type="protein sequence ID" value="GGG53682.1"/>
    <property type="molecule type" value="Genomic_DNA"/>
</dbReference>
<protein>
    <recommendedName>
        <fullName evidence="3">Spheroidene monooxygenase</fullName>
    </recommendedName>
</protein>
<dbReference type="Proteomes" id="UP000601361">
    <property type="component" value="Unassembled WGS sequence"/>
</dbReference>
<accession>A0ABQ1X294</accession>
<gene>
    <name evidence="1" type="ORF">GCM10011378_32380</name>
</gene>
<dbReference type="InterPro" id="IPR049574">
    <property type="entry name" value="CrtA-like"/>
</dbReference>
<keyword evidence="2" id="KW-1185">Reference proteome</keyword>
<comment type="caution">
    <text evidence="1">The sequence shown here is derived from an EMBL/GenBank/DDBJ whole genome shotgun (WGS) entry which is preliminary data.</text>
</comment>